<proteinExistence type="predicted"/>
<accession>A0ABR0XLV8</accession>
<dbReference type="PANTHER" id="PTHR31170">
    <property type="entry name" value="BNAC04G53230D PROTEIN"/>
    <property type="match status" value="1"/>
</dbReference>
<feature type="transmembrane region" description="Helical" evidence="1">
    <location>
        <begin position="217"/>
        <end position="243"/>
    </location>
</feature>
<protein>
    <submittedName>
        <fullName evidence="2">Uncharacterized protein</fullName>
    </submittedName>
</protein>
<evidence type="ECO:0000313" key="3">
    <source>
        <dbReference type="Proteomes" id="UP001318860"/>
    </source>
</evidence>
<sequence>MRSNGTAEAFTSIHHKFSQLSKAQTQRCIYKVHKHLRNINVKAYEPQIIGIGPYHRGKDSLQMMEEHKLRYLELLLHRKKVNIETYISAVGELEQQARDCYAQPINLNAANFIEMLFLDVTELTDANVKFRKLKSDSLFGVDFTKGVMLMPTLTIEDRTECDNQVVANIFNHLTDAVTGPNKHFMYAGIVDRVNKHYKQPWSRAMAVLRRDYFNSHWAYITFCYALLLLLLTVAQTVCSVLQVEVV</sequence>
<evidence type="ECO:0000313" key="2">
    <source>
        <dbReference type="EMBL" id="KAK6160114.1"/>
    </source>
</evidence>
<keyword evidence="1" id="KW-0472">Membrane</keyword>
<evidence type="ECO:0000256" key="1">
    <source>
        <dbReference type="SAM" id="Phobius"/>
    </source>
</evidence>
<dbReference type="Proteomes" id="UP001318860">
    <property type="component" value="Unassembled WGS sequence"/>
</dbReference>
<keyword evidence="1" id="KW-1133">Transmembrane helix</keyword>
<reference evidence="2 3" key="1">
    <citation type="journal article" date="2021" name="Comput. Struct. Biotechnol. J.">
        <title>De novo genome assembly of the potent medicinal plant Rehmannia glutinosa using nanopore technology.</title>
        <authorList>
            <person name="Ma L."/>
            <person name="Dong C."/>
            <person name="Song C."/>
            <person name="Wang X."/>
            <person name="Zheng X."/>
            <person name="Niu Y."/>
            <person name="Chen S."/>
            <person name="Feng W."/>
        </authorList>
    </citation>
    <scope>NUCLEOTIDE SEQUENCE [LARGE SCALE GENOMIC DNA]</scope>
    <source>
        <strain evidence="2">DH-2019</strain>
    </source>
</reference>
<dbReference type="Pfam" id="PF03140">
    <property type="entry name" value="DUF247"/>
    <property type="match status" value="2"/>
</dbReference>
<dbReference type="EMBL" id="JABTTQ020000003">
    <property type="protein sequence ID" value="KAK6160114.1"/>
    <property type="molecule type" value="Genomic_DNA"/>
</dbReference>
<dbReference type="PANTHER" id="PTHR31170:SF17">
    <property type="match status" value="1"/>
</dbReference>
<keyword evidence="1" id="KW-0812">Transmembrane</keyword>
<gene>
    <name evidence="2" type="ORF">DH2020_003495</name>
</gene>
<keyword evidence="3" id="KW-1185">Reference proteome</keyword>
<comment type="caution">
    <text evidence="2">The sequence shown here is derived from an EMBL/GenBank/DDBJ whole genome shotgun (WGS) entry which is preliminary data.</text>
</comment>
<dbReference type="InterPro" id="IPR004158">
    <property type="entry name" value="DUF247_pln"/>
</dbReference>
<name>A0ABR0XLV8_REHGL</name>
<organism evidence="2 3">
    <name type="scientific">Rehmannia glutinosa</name>
    <name type="common">Chinese foxglove</name>
    <dbReference type="NCBI Taxonomy" id="99300"/>
    <lineage>
        <taxon>Eukaryota</taxon>
        <taxon>Viridiplantae</taxon>
        <taxon>Streptophyta</taxon>
        <taxon>Embryophyta</taxon>
        <taxon>Tracheophyta</taxon>
        <taxon>Spermatophyta</taxon>
        <taxon>Magnoliopsida</taxon>
        <taxon>eudicotyledons</taxon>
        <taxon>Gunneridae</taxon>
        <taxon>Pentapetalae</taxon>
        <taxon>asterids</taxon>
        <taxon>lamiids</taxon>
        <taxon>Lamiales</taxon>
        <taxon>Orobanchaceae</taxon>
        <taxon>Rehmannieae</taxon>
        <taxon>Rehmannia</taxon>
    </lineage>
</organism>